<dbReference type="Pfam" id="PF15830">
    <property type="entry name" value="DUF4712"/>
    <property type="match status" value="1"/>
</dbReference>
<gene>
    <name evidence="1" type="primary">C3orf62</name>
</gene>
<accession>A0A096MSG6</accession>
<dbReference type="InterPro" id="IPR031670">
    <property type="entry name" value="DUF4712"/>
</dbReference>
<reference evidence="1" key="3">
    <citation type="submission" date="2025-09" db="UniProtKB">
        <authorList>
            <consortium name="Ensembl"/>
        </authorList>
    </citation>
    <scope>IDENTIFICATION</scope>
</reference>
<dbReference type="HOGENOM" id="CLU_091203_0_0_1"/>
<dbReference type="Bgee" id="ENSPANG00000024952">
    <property type="expression patterns" value="Expressed in testis and 64 other cell types or tissues"/>
</dbReference>
<dbReference type="KEGG" id="panu:101025095"/>
<dbReference type="Ensembl" id="ENSPANT00000008660.3">
    <property type="protein sequence ID" value="ENSPANP00000002735.2"/>
    <property type="gene ID" value="ENSPANG00000024952.3"/>
</dbReference>
<sequence length="384" mass="42486">MTVGWVGVTALRVKTRTWLRPVGGRGAGYGRAAWEPRWGERQYRGGPGSCGKWGGASLGLLADRGFLRDSREPPTPGGKPEGCWSCCSQGQAPGNRGRSGVVCSLICNIIVLPCAFPMHYIKTWSLLGEMSEKLRRCRKELTAAIDRAFEGVSYSQECTGQRRLELSAAPLSSSLPVHRLLCRRHPLAACSSAVPFAAVPCAPENENPAFATNHAPVNAKPHALCPERKPLTSKENVVMHSSILASERESWRTAGEGENWRKENLRKDMERDLKADSNMALNNSSQEVTKDLLEMIDHTSIRTIEELAGKIEFENELNHVCGHCQDSPFKEEAWALLMDKSPQKASDADPGSLKRAFDDHNIIETVLDLEEDYNVMTSLKYQIE</sequence>
<reference evidence="1" key="2">
    <citation type="submission" date="2025-08" db="UniProtKB">
        <authorList>
            <consortium name="Ensembl"/>
        </authorList>
    </citation>
    <scope>IDENTIFICATION</scope>
</reference>
<name>A0A096MSG6_PAPAN</name>
<protein>
    <submittedName>
        <fullName evidence="1">Chromosome 3 open reading frame 62</fullName>
    </submittedName>
</protein>
<dbReference type="PANTHER" id="PTHR36680">
    <property type="entry name" value="HYPOTHETICAL LOC498675"/>
    <property type="match status" value="1"/>
</dbReference>
<dbReference type="AlphaFoldDB" id="A0A096MSG6"/>
<dbReference type="PANTHER" id="PTHR36680:SF1">
    <property type="entry name" value="HYPOTHETICAL LOC498675"/>
    <property type="match status" value="1"/>
</dbReference>
<dbReference type="eggNOG" id="ENOG502S5U4">
    <property type="taxonomic scope" value="Eukaryota"/>
</dbReference>
<evidence type="ECO:0000313" key="2">
    <source>
        <dbReference type="Proteomes" id="UP000028761"/>
    </source>
</evidence>
<proteinExistence type="predicted"/>
<organism evidence="1 2">
    <name type="scientific">Papio anubis</name>
    <name type="common">Olive baboon</name>
    <dbReference type="NCBI Taxonomy" id="9555"/>
    <lineage>
        <taxon>Eukaryota</taxon>
        <taxon>Metazoa</taxon>
        <taxon>Chordata</taxon>
        <taxon>Craniata</taxon>
        <taxon>Vertebrata</taxon>
        <taxon>Euteleostomi</taxon>
        <taxon>Mammalia</taxon>
        <taxon>Eutheria</taxon>
        <taxon>Euarchontoglires</taxon>
        <taxon>Primates</taxon>
        <taxon>Haplorrhini</taxon>
        <taxon>Catarrhini</taxon>
        <taxon>Cercopithecidae</taxon>
        <taxon>Cercopithecinae</taxon>
        <taxon>Papio</taxon>
    </lineage>
</organism>
<evidence type="ECO:0000313" key="1">
    <source>
        <dbReference type="Ensembl" id="ENSPANP00000002735.2"/>
    </source>
</evidence>
<dbReference type="GeneTree" id="ENSGT00390000000252"/>
<dbReference type="Proteomes" id="UP000028761">
    <property type="component" value="Chromosome 2"/>
</dbReference>
<keyword evidence="2" id="KW-1185">Reference proteome</keyword>
<dbReference type="STRING" id="9555.ENSPANP00000002735"/>
<dbReference type="OrthoDB" id="9414700at2759"/>
<reference evidence="1 2" key="1">
    <citation type="submission" date="2012-03" db="EMBL/GenBank/DDBJ databases">
        <title>Whole Genome Assembly of Papio anubis.</title>
        <authorList>
            <person name="Liu Y.L."/>
            <person name="Abraham K.A."/>
            <person name="Akbar H.A."/>
            <person name="Ali S.A."/>
            <person name="Anosike U.A."/>
            <person name="Aqrawi P.A."/>
            <person name="Arias F.A."/>
            <person name="Attaway T.A."/>
            <person name="Awwad R.A."/>
            <person name="Babu C.B."/>
            <person name="Bandaranaike D.B."/>
            <person name="Battles P.B."/>
            <person name="Bell A.B."/>
            <person name="Beltran B.B."/>
            <person name="Berhane-Mersha D.B."/>
            <person name="Bess C.B."/>
            <person name="Bickham C.B."/>
            <person name="Bolden T.B."/>
            <person name="Carter K.C."/>
            <person name="Chau D.C."/>
            <person name="Chavez A.C."/>
            <person name="Clerc-Blankenburg K.C."/>
            <person name="Coyle M.C."/>
            <person name="Dao M.D."/>
            <person name="Davila M.L.D."/>
            <person name="Davy-Carroll L.D."/>
            <person name="Denson S.D."/>
            <person name="Dinh H.D."/>
            <person name="Fernandez S.F."/>
            <person name="Fernando P.F."/>
            <person name="Forbes L.F."/>
            <person name="Francis C.F."/>
            <person name="Francisco L.F."/>
            <person name="Fu Q.F."/>
            <person name="Garcia-Iii R.G."/>
            <person name="Garrett T.G."/>
            <person name="Gross S.G."/>
            <person name="Gubbala S.G."/>
            <person name="Hirani K.H."/>
            <person name="Hogues M.H."/>
            <person name="Hollins B.H."/>
            <person name="Jackson L.J."/>
            <person name="Javaid M.J."/>
            <person name="Jhangiani S.J."/>
            <person name="Johnson A.J."/>
            <person name="Johnson B.J."/>
            <person name="Jones J.J."/>
            <person name="Joshi V.J."/>
            <person name="Kalu J.K."/>
            <person name="Khan N.K."/>
            <person name="Korchina V.K."/>
            <person name="Kovar C.K."/>
            <person name="Lago L.L."/>
            <person name="Lara F.L."/>
            <person name="Le T.-K.L."/>
            <person name="Lee S.L."/>
            <person name="Legall-Iii F.L."/>
            <person name="Lemon S.L."/>
            <person name="Liu J.L."/>
            <person name="Liu Y.-S.L."/>
            <person name="Liyanage D.L."/>
            <person name="Lopez J.L."/>
            <person name="Lorensuhewa L.L."/>
            <person name="Mata R.M."/>
            <person name="Mathew T.M."/>
            <person name="Mercado C.M."/>
            <person name="Mercado I.M."/>
            <person name="Morales K.M."/>
            <person name="Morgan M.M."/>
            <person name="Munidasa M.M."/>
            <person name="Ngo D.N."/>
            <person name="Nguyen L.N."/>
            <person name="Nguyen T.N."/>
            <person name="Nguyen N.N."/>
            <person name="Obregon M.O."/>
            <person name="Okwuonu G.O."/>
            <person name="Ongeri F.O."/>
            <person name="Onwere C.O."/>
            <person name="Osifeso I.O."/>
            <person name="Parra A.P."/>
            <person name="Patil S.P."/>
            <person name="Perez A.P."/>
            <person name="Perez Y.P."/>
            <person name="Pham C.P."/>
            <person name="Pu L.-L.P."/>
            <person name="Puazo M.P."/>
            <person name="Quiroz J.Q."/>
            <person name="Rouhana J.R."/>
            <person name="Ruiz M.R."/>
            <person name="Ruiz S.-J.R."/>
            <person name="Saada N.S."/>
            <person name="Santibanez J.S."/>
            <person name="Scheel M.S."/>
            <person name="Schneider B.S."/>
            <person name="Simmons D.S."/>
            <person name="Sisson I.S."/>
            <person name="Tang L.-Y.T."/>
            <person name="Thornton R.T."/>
            <person name="Tisius J.T."/>
            <person name="Toledanes G.T."/>
            <person name="Trejos Z.T."/>
            <person name="Usmani K.U."/>
            <person name="Varghese R.V."/>
            <person name="Vattathil S.V."/>
            <person name="Vee V.V."/>
            <person name="Walker D.W."/>
            <person name="Weissenberger G.W."/>
            <person name="White C.W."/>
            <person name="Williams A.W."/>
            <person name="Woodworth J.W."/>
            <person name="Wright R.W."/>
            <person name="Zhu Y.Z."/>
            <person name="Han Y.H."/>
            <person name="Newsham I.N."/>
            <person name="Nazareth L.N."/>
            <person name="Worley K.W."/>
            <person name="Muzny D.M."/>
            <person name="Rogers J.R."/>
            <person name="Gibbs R.G."/>
        </authorList>
    </citation>
    <scope>NUCLEOTIDE SEQUENCE [LARGE SCALE GENOMIC DNA]</scope>
</reference>